<keyword evidence="8" id="KW-0067">ATP-binding</keyword>
<organism evidence="13">
    <name type="scientific">Proteinivorax tanatarense</name>
    <dbReference type="NCBI Taxonomy" id="1260629"/>
    <lineage>
        <taxon>Bacteria</taxon>
        <taxon>Bacillati</taxon>
        <taxon>Bacillota</taxon>
        <taxon>Clostridia</taxon>
        <taxon>Eubacteriales</taxon>
        <taxon>Proteinivoracaceae</taxon>
        <taxon>Proteinivorax</taxon>
    </lineage>
</organism>
<dbReference type="InterPro" id="IPR051804">
    <property type="entry name" value="Carb_Metab_Reg_Kinase/Isom"/>
</dbReference>
<keyword evidence="3" id="KW-0808">Transferase</keyword>
<evidence type="ECO:0000256" key="2">
    <source>
        <dbReference type="ARBA" id="ARBA00006479"/>
    </source>
</evidence>
<dbReference type="Gene3D" id="3.30.420.40">
    <property type="match status" value="2"/>
</dbReference>
<evidence type="ECO:0000256" key="6">
    <source>
        <dbReference type="ARBA" id="ARBA00022777"/>
    </source>
</evidence>
<evidence type="ECO:0000256" key="5">
    <source>
        <dbReference type="ARBA" id="ARBA00022741"/>
    </source>
</evidence>
<dbReference type="EMBL" id="CP158367">
    <property type="protein sequence ID" value="XBX74280.1"/>
    <property type="molecule type" value="Genomic_DNA"/>
</dbReference>
<dbReference type="RefSeq" id="WP_350343034.1">
    <property type="nucleotide sequence ID" value="NZ_CP158367.1"/>
</dbReference>
<evidence type="ECO:0000256" key="10">
    <source>
        <dbReference type="ARBA" id="ARBA00023277"/>
    </source>
</evidence>
<evidence type="ECO:0000256" key="9">
    <source>
        <dbReference type="ARBA" id="ARBA00022842"/>
    </source>
</evidence>
<evidence type="ECO:0000256" key="11">
    <source>
        <dbReference type="ARBA" id="ARBA00038887"/>
    </source>
</evidence>
<dbReference type="InterPro" id="IPR000600">
    <property type="entry name" value="ROK"/>
</dbReference>
<keyword evidence="7" id="KW-0862">Zinc</keyword>
<sequence>MYYGAIEAGGTKFVCAVGNKDGEIIDKTKISTQSPEETINNVINFFKNYPLKGLGIGCFGPVQIDKSQGNYGEILSTPKRKWRNFNIYKKFKNYYDIPVYLDTDVNVAALGEYRWGAAKENNSCLYVTVGTGIGAGFVKDGQTLNGVNHPEMGHIRVKRSKEDDFQGVCPYHSDCLEGLASGPAIEKRYGVKASELSHRDDVWELESYYLAQAVMNYTLILSPHKIILGGGVMKQSHVISKIKGKLEKMVNGYVKIPPEFIVKPKLNDEQGIRGALALALQEKGE</sequence>
<evidence type="ECO:0000256" key="7">
    <source>
        <dbReference type="ARBA" id="ARBA00022833"/>
    </source>
</evidence>
<dbReference type="EC" id="2.7.1.4" evidence="11"/>
<dbReference type="PROSITE" id="PS01125">
    <property type="entry name" value="ROK"/>
    <property type="match status" value="1"/>
</dbReference>
<keyword evidence="10" id="KW-0119">Carbohydrate metabolism</keyword>
<reference evidence="13" key="1">
    <citation type="journal article" date="2013" name="Extremophiles">
        <title>Proteinivorax tanatarense gen. nov., sp. nov., an anaerobic, haloalkaliphilic, proteolytic bacterium isolated from a decaying algal bloom, and proposal of Proteinivoraceae fam. nov.</title>
        <authorList>
            <person name="Kevbrin V."/>
            <person name="Boltyanskaya Y."/>
            <person name="Zhilina T."/>
            <person name="Kolganova T."/>
            <person name="Lavrentjeva E."/>
            <person name="Kuznetsov B."/>
        </authorList>
    </citation>
    <scope>NUCLEOTIDE SEQUENCE</scope>
    <source>
        <strain evidence="13">Z-910T</strain>
    </source>
</reference>
<dbReference type="GO" id="GO:0005524">
    <property type="term" value="F:ATP binding"/>
    <property type="evidence" value="ECO:0007669"/>
    <property type="project" value="UniProtKB-KW"/>
</dbReference>
<dbReference type="CDD" id="cd24067">
    <property type="entry name" value="ASKHA_NBD_ROK_BsFRK-like"/>
    <property type="match status" value="1"/>
</dbReference>
<evidence type="ECO:0000256" key="4">
    <source>
        <dbReference type="ARBA" id="ARBA00022723"/>
    </source>
</evidence>
<keyword evidence="9" id="KW-0460">Magnesium</keyword>
<evidence type="ECO:0000256" key="12">
    <source>
        <dbReference type="ARBA" id="ARBA00048451"/>
    </source>
</evidence>
<comment type="similarity">
    <text evidence="2">Belongs to the ROK (NagC/XylR) family.</text>
</comment>
<dbReference type="GO" id="GO:0046872">
    <property type="term" value="F:metal ion binding"/>
    <property type="evidence" value="ECO:0007669"/>
    <property type="project" value="UniProtKB-KW"/>
</dbReference>
<reference evidence="13" key="2">
    <citation type="submission" date="2024-06" db="EMBL/GenBank/DDBJ databases">
        <authorList>
            <person name="Petrova K.O."/>
            <person name="Toshchakov S.V."/>
            <person name="Boltjanskaja Y.V."/>
            <person name="Kevbrin V."/>
        </authorList>
    </citation>
    <scope>NUCLEOTIDE SEQUENCE</scope>
    <source>
        <strain evidence="13">Z-910T</strain>
    </source>
</reference>
<evidence type="ECO:0000256" key="3">
    <source>
        <dbReference type="ARBA" id="ARBA00022679"/>
    </source>
</evidence>
<comment type="catalytic activity">
    <reaction evidence="12">
        <text>D-fructose + ATP = D-fructose 6-phosphate + ADP + H(+)</text>
        <dbReference type="Rhea" id="RHEA:16125"/>
        <dbReference type="ChEBI" id="CHEBI:15378"/>
        <dbReference type="ChEBI" id="CHEBI:30616"/>
        <dbReference type="ChEBI" id="CHEBI:37721"/>
        <dbReference type="ChEBI" id="CHEBI:61527"/>
        <dbReference type="ChEBI" id="CHEBI:456216"/>
        <dbReference type="EC" id="2.7.1.4"/>
    </reaction>
</comment>
<gene>
    <name evidence="13" type="ORF">PRVXT_002311</name>
</gene>
<accession>A0AAU7VK57</accession>
<dbReference type="Pfam" id="PF00480">
    <property type="entry name" value="ROK"/>
    <property type="match status" value="1"/>
</dbReference>
<dbReference type="FunFam" id="3.30.420.40:FF:000136">
    <property type="entry name" value="Putative fructokinase"/>
    <property type="match status" value="1"/>
</dbReference>
<dbReference type="InterPro" id="IPR049874">
    <property type="entry name" value="ROK_cs"/>
</dbReference>
<dbReference type="GO" id="GO:0008865">
    <property type="term" value="F:fructokinase activity"/>
    <property type="evidence" value="ECO:0007669"/>
    <property type="project" value="UniProtKB-EC"/>
</dbReference>
<dbReference type="PANTHER" id="PTHR42742:SF3">
    <property type="entry name" value="FRUCTOKINASE"/>
    <property type="match status" value="1"/>
</dbReference>
<protein>
    <recommendedName>
        <fullName evidence="11">fructokinase</fullName>
        <ecNumber evidence="11">2.7.1.4</ecNumber>
    </recommendedName>
</protein>
<comment type="cofactor">
    <cofactor evidence="1">
        <name>Mg(2+)</name>
        <dbReference type="ChEBI" id="CHEBI:18420"/>
    </cofactor>
</comment>
<dbReference type="InterPro" id="IPR043129">
    <property type="entry name" value="ATPase_NBD"/>
</dbReference>
<evidence type="ECO:0000256" key="8">
    <source>
        <dbReference type="ARBA" id="ARBA00022840"/>
    </source>
</evidence>
<proteinExistence type="inferred from homology"/>
<dbReference type="PANTHER" id="PTHR42742">
    <property type="entry name" value="TRANSCRIPTIONAL REPRESSOR MPRA"/>
    <property type="match status" value="1"/>
</dbReference>
<evidence type="ECO:0000256" key="1">
    <source>
        <dbReference type="ARBA" id="ARBA00001946"/>
    </source>
</evidence>
<keyword evidence="6" id="KW-0418">Kinase</keyword>
<keyword evidence="5" id="KW-0547">Nucleotide-binding</keyword>
<name>A0AAU7VK57_9FIRM</name>
<keyword evidence="4" id="KW-0479">Metal-binding</keyword>
<dbReference type="FunFam" id="3.30.420.40:FF:000153">
    <property type="entry name" value="Putative fructokinase"/>
    <property type="match status" value="1"/>
</dbReference>
<dbReference type="AlphaFoldDB" id="A0AAU7VK57"/>
<evidence type="ECO:0000313" key="13">
    <source>
        <dbReference type="EMBL" id="XBX74280.1"/>
    </source>
</evidence>
<dbReference type="SUPFAM" id="SSF53067">
    <property type="entry name" value="Actin-like ATPase domain"/>
    <property type="match status" value="1"/>
</dbReference>